<dbReference type="EMBL" id="QYUO01000003">
    <property type="protein sequence ID" value="RJF91722.1"/>
    <property type="molecule type" value="Genomic_DNA"/>
</dbReference>
<dbReference type="SUPFAM" id="SSF47203">
    <property type="entry name" value="Acyl-CoA dehydrogenase C-terminal domain-like"/>
    <property type="match status" value="1"/>
</dbReference>
<dbReference type="Gene3D" id="1.10.540.10">
    <property type="entry name" value="Acyl-CoA dehydrogenase/oxidase, N-terminal domain"/>
    <property type="match status" value="1"/>
</dbReference>
<evidence type="ECO:0000256" key="2">
    <source>
        <dbReference type="ARBA" id="ARBA00009347"/>
    </source>
</evidence>
<organism evidence="8 9">
    <name type="scientific">Noviherbaspirillum saxi</name>
    <dbReference type="NCBI Taxonomy" id="2320863"/>
    <lineage>
        <taxon>Bacteria</taxon>
        <taxon>Pseudomonadati</taxon>
        <taxon>Pseudomonadota</taxon>
        <taxon>Betaproteobacteria</taxon>
        <taxon>Burkholderiales</taxon>
        <taxon>Oxalobacteraceae</taxon>
        <taxon>Noviherbaspirillum</taxon>
    </lineage>
</organism>
<evidence type="ECO:0000259" key="7">
    <source>
        <dbReference type="Pfam" id="PF02771"/>
    </source>
</evidence>
<dbReference type="GO" id="GO:0050660">
    <property type="term" value="F:flavin adenine dinucleotide binding"/>
    <property type="evidence" value="ECO:0007669"/>
    <property type="project" value="InterPro"/>
</dbReference>
<sequence length="378" mass="40902">MDFNLSDEQRMLVDGAQRYIRERYSLDAKRAAAKTEEGFSREHWEKFAELGWLAMGIPEDCGGMGGSPVDIALLMEQLGAGLVAEPVLDTAILAGTLLAQASGSQRAIDLLGDIAAGEKIVVLAHMERAGRSEYDTPVSARAKRSGEGWQLSGIKHRVWHGASADCLLITVRLGETNEIGVLAVDRNAPGVDLTVYEMLDGTHAADIRFDAVELDSSALILRGPAVDDALAVAFDHTVLAMTSSAIGSMDAVMAMTGEYLKTRVQYGQPLAKFQALQHRMSEMFVETDQARSIVYRALAALESGDAQERATAVSSAKSLVARACRFVTGHGIQLHGAIGTTEEYAVGHHYRAMLMYDYRFGDATYHLERSAGLLPRIA</sequence>
<keyword evidence="5" id="KW-0560">Oxidoreductase</keyword>
<proteinExistence type="inferred from homology"/>
<comment type="cofactor">
    <cofactor evidence="1">
        <name>FAD</name>
        <dbReference type="ChEBI" id="CHEBI:57692"/>
    </cofactor>
</comment>
<evidence type="ECO:0000256" key="4">
    <source>
        <dbReference type="ARBA" id="ARBA00022827"/>
    </source>
</evidence>
<dbReference type="InterPro" id="IPR036250">
    <property type="entry name" value="AcylCo_DH-like_C"/>
</dbReference>
<accession>A0A3A3FJR5</accession>
<evidence type="ECO:0000256" key="1">
    <source>
        <dbReference type="ARBA" id="ARBA00001974"/>
    </source>
</evidence>
<evidence type="ECO:0000259" key="6">
    <source>
        <dbReference type="Pfam" id="PF00441"/>
    </source>
</evidence>
<keyword evidence="9" id="KW-1185">Reference proteome</keyword>
<dbReference type="Proteomes" id="UP000265955">
    <property type="component" value="Unassembled WGS sequence"/>
</dbReference>
<comment type="caution">
    <text evidence="8">The sequence shown here is derived from an EMBL/GenBank/DDBJ whole genome shotgun (WGS) entry which is preliminary data.</text>
</comment>
<dbReference type="RefSeq" id="WP_119771620.1">
    <property type="nucleotide sequence ID" value="NZ_QYUO01000003.1"/>
</dbReference>
<dbReference type="InterPro" id="IPR037069">
    <property type="entry name" value="AcylCoA_DH/ox_N_sf"/>
</dbReference>
<dbReference type="InterPro" id="IPR009100">
    <property type="entry name" value="AcylCoA_DH/oxidase_NM_dom_sf"/>
</dbReference>
<comment type="similarity">
    <text evidence="2">Belongs to the acyl-CoA dehydrogenase family.</text>
</comment>
<evidence type="ECO:0000256" key="5">
    <source>
        <dbReference type="ARBA" id="ARBA00023002"/>
    </source>
</evidence>
<name>A0A3A3FJR5_9BURK</name>
<dbReference type="Gene3D" id="2.40.110.10">
    <property type="entry name" value="Butyryl-CoA Dehydrogenase, subunit A, domain 2"/>
    <property type="match status" value="1"/>
</dbReference>
<dbReference type="PANTHER" id="PTHR43884:SF20">
    <property type="entry name" value="ACYL-COA DEHYDROGENASE FADE28"/>
    <property type="match status" value="1"/>
</dbReference>
<gene>
    <name evidence="8" type="ORF">D3871_23810</name>
</gene>
<protein>
    <submittedName>
        <fullName evidence="8">Acyl-CoA dehydrogenase</fullName>
    </submittedName>
</protein>
<reference evidence="9" key="1">
    <citation type="submission" date="2018-09" db="EMBL/GenBank/DDBJ databases">
        <authorList>
            <person name="Zhu H."/>
        </authorList>
    </citation>
    <scope>NUCLEOTIDE SEQUENCE [LARGE SCALE GENOMIC DNA]</scope>
    <source>
        <strain evidence="9">K1R23-30</strain>
    </source>
</reference>
<dbReference type="InterPro" id="IPR013786">
    <property type="entry name" value="AcylCoA_DH/ox_N"/>
</dbReference>
<dbReference type="InterPro" id="IPR046373">
    <property type="entry name" value="Acyl-CoA_Oxase/DH_mid-dom_sf"/>
</dbReference>
<dbReference type="Gene3D" id="1.20.140.10">
    <property type="entry name" value="Butyryl-CoA Dehydrogenase, subunit A, domain 3"/>
    <property type="match status" value="1"/>
</dbReference>
<dbReference type="CDD" id="cd00567">
    <property type="entry name" value="ACAD"/>
    <property type="match status" value="1"/>
</dbReference>
<dbReference type="GO" id="GO:0003995">
    <property type="term" value="F:acyl-CoA dehydrogenase activity"/>
    <property type="evidence" value="ECO:0007669"/>
    <property type="project" value="TreeGrafter"/>
</dbReference>
<dbReference type="Pfam" id="PF00441">
    <property type="entry name" value="Acyl-CoA_dh_1"/>
    <property type="match status" value="1"/>
</dbReference>
<evidence type="ECO:0000313" key="8">
    <source>
        <dbReference type="EMBL" id="RJF91722.1"/>
    </source>
</evidence>
<evidence type="ECO:0000313" key="9">
    <source>
        <dbReference type="Proteomes" id="UP000265955"/>
    </source>
</evidence>
<feature type="domain" description="Acyl-CoA dehydrogenase/oxidase N-terminal" evidence="7">
    <location>
        <begin position="6"/>
        <end position="117"/>
    </location>
</feature>
<dbReference type="AlphaFoldDB" id="A0A3A3FJR5"/>
<keyword evidence="4" id="KW-0274">FAD</keyword>
<keyword evidence="3" id="KW-0285">Flavoprotein</keyword>
<dbReference type="Pfam" id="PF02771">
    <property type="entry name" value="Acyl-CoA_dh_N"/>
    <property type="match status" value="1"/>
</dbReference>
<feature type="domain" description="Acyl-CoA dehydrogenase/oxidase C-terminal" evidence="6">
    <location>
        <begin position="233"/>
        <end position="364"/>
    </location>
</feature>
<dbReference type="SUPFAM" id="SSF56645">
    <property type="entry name" value="Acyl-CoA dehydrogenase NM domain-like"/>
    <property type="match status" value="1"/>
</dbReference>
<dbReference type="OrthoDB" id="9770681at2"/>
<dbReference type="InterPro" id="IPR009075">
    <property type="entry name" value="AcylCo_DH/oxidase_C"/>
</dbReference>
<dbReference type="PANTHER" id="PTHR43884">
    <property type="entry name" value="ACYL-COA DEHYDROGENASE"/>
    <property type="match status" value="1"/>
</dbReference>
<evidence type="ECO:0000256" key="3">
    <source>
        <dbReference type="ARBA" id="ARBA00022630"/>
    </source>
</evidence>